<accession>D2BDN1</accession>
<name>D2BDN1_STRRD</name>
<reference evidence="5 6" key="1">
    <citation type="journal article" date="2010" name="Stand. Genomic Sci.">
        <title>Complete genome sequence of Streptosporangium roseum type strain (NI 9100).</title>
        <authorList>
            <person name="Nolan M."/>
            <person name="Sikorski J."/>
            <person name="Jando M."/>
            <person name="Lucas S."/>
            <person name="Lapidus A."/>
            <person name="Glavina Del Rio T."/>
            <person name="Chen F."/>
            <person name="Tice H."/>
            <person name="Pitluck S."/>
            <person name="Cheng J.F."/>
            <person name="Chertkov O."/>
            <person name="Sims D."/>
            <person name="Meincke L."/>
            <person name="Brettin T."/>
            <person name="Han C."/>
            <person name="Detter J.C."/>
            <person name="Bruce D."/>
            <person name="Goodwin L."/>
            <person name="Land M."/>
            <person name="Hauser L."/>
            <person name="Chang Y.J."/>
            <person name="Jeffries C.D."/>
            <person name="Ivanova N."/>
            <person name="Mavromatis K."/>
            <person name="Mikhailova N."/>
            <person name="Chen A."/>
            <person name="Palaniappan K."/>
            <person name="Chain P."/>
            <person name="Rohde M."/>
            <person name="Goker M."/>
            <person name="Bristow J."/>
            <person name="Eisen J.A."/>
            <person name="Markowitz V."/>
            <person name="Hugenholtz P."/>
            <person name="Kyrpides N.C."/>
            <person name="Klenk H.P."/>
        </authorList>
    </citation>
    <scope>NUCLEOTIDE SEQUENCE [LARGE SCALE GENOMIC DNA]</scope>
    <source>
        <strain evidence="6">ATCC 12428 / DSM 43021 / JCM 3005 / NI 9100</strain>
    </source>
</reference>
<evidence type="ECO:0000313" key="5">
    <source>
        <dbReference type="EMBL" id="ACZ88123.1"/>
    </source>
</evidence>
<evidence type="ECO:0000256" key="1">
    <source>
        <dbReference type="ARBA" id="ARBA00023015"/>
    </source>
</evidence>
<dbReference type="OrthoDB" id="3808065at2"/>
<evidence type="ECO:0000256" key="3">
    <source>
        <dbReference type="ARBA" id="ARBA00023163"/>
    </source>
</evidence>
<dbReference type="SUPFAM" id="SSF46785">
    <property type="entry name" value="Winged helix' DNA-binding domain"/>
    <property type="match status" value="1"/>
</dbReference>
<dbReference type="Pfam" id="PF12840">
    <property type="entry name" value="HTH_20"/>
    <property type="match status" value="1"/>
</dbReference>
<dbReference type="RefSeq" id="WP_012891860.1">
    <property type="nucleotide sequence ID" value="NC_013595.1"/>
</dbReference>
<keyword evidence="1" id="KW-0805">Transcription regulation</keyword>
<proteinExistence type="predicted"/>
<dbReference type="CDD" id="cd00090">
    <property type="entry name" value="HTH_ARSR"/>
    <property type="match status" value="1"/>
</dbReference>
<evidence type="ECO:0000313" key="6">
    <source>
        <dbReference type="Proteomes" id="UP000002029"/>
    </source>
</evidence>
<evidence type="ECO:0000256" key="2">
    <source>
        <dbReference type="ARBA" id="ARBA00023125"/>
    </source>
</evidence>
<dbReference type="InterPro" id="IPR001845">
    <property type="entry name" value="HTH_ArsR_DNA-bd_dom"/>
</dbReference>
<protein>
    <submittedName>
        <fullName evidence="5">Transcriptional regulator, ArsR family</fullName>
    </submittedName>
</protein>
<dbReference type="AlphaFoldDB" id="D2BDN1"/>
<dbReference type="GO" id="GO:0003677">
    <property type="term" value="F:DNA binding"/>
    <property type="evidence" value="ECO:0007669"/>
    <property type="project" value="UniProtKB-KW"/>
</dbReference>
<evidence type="ECO:0000259" key="4">
    <source>
        <dbReference type="SMART" id="SM00418"/>
    </source>
</evidence>
<dbReference type="EMBL" id="CP001814">
    <property type="protein sequence ID" value="ACZ88123.1"/>
    <property type="molecule type" value="Genomic_DNA"/>
</dbReference>
<dbReference type="InterPro" id="IPR036388">
    <property type="entry name" value="WH-like_DNA-bd_sf"/>
</dbReference>
<feature type="domain" description="HTH arsR-type" evidence="4">
    <location>
        <begin position="258"/>
        <end position="328"/>
    </location>
</feature>
<dbReference type="STRING" id="479432.Sros_5360"/>
<dbReference type="InterPro" id="IPR011991">
    <property type="entry name" value="ArsR-like_HTH"/>
</dbReference>
<organism evidence="5 6">
    <name type="scientific">Streptosporangium roseum (strain ATCC 12428 / DSM 43021 / JCM 3005 / KCTC 9067 / NCIMB 10171 / NRRL 2505 / NI 9100)</name>
    <dbReference type="NCBI Taxonomy" id="479432"/>
    <lineage>
        <taxon>Bacteria</taxon>
        <taxon>Bacillati</taxon>
        <taxon>Actinomycetota</taxon>
        <taxon>Actinomycetes</taxon>
        <taxon>Streptosporangiales</taxon>
        <taxon>Streptosporangiaceae</taxon>
        <taxon>Streptosporangium</taxon>
    </lineage>
</organism>
<dbReference type="PANTHER" id="PTHR43132:SF8">
    <property type="entry name" value="HTH-TYPE TRANSCRIPTIONAL REGULATOR KMTR"/>
    <property type="match status" value="1"/>
</dbReference>
<keyword evidence="6" id="KW-1185">Reference proteome</keyword>
<dbReference type="GO" id="GO:0003700">
    <property type="term" value="F:DNA-binding transcription factor activity"/>
    <property type="evidence" value="ECO:0007669"/>
    <property type="project" value="InterPro"/>
</dbReference>
<dbReference type="PANTHER" id="PTHR43132">
    <property type="entry name" value="ARSENICAL RESISTANCE OPERON REPRESSOR ARSR-RELATED"/>
    <property type="match status" value="1"/>
</dbReference>
<dbReference type="InterPro" id="IPR051011">
    <property type="entry name" value="Metal_resp_trans_reg"/>
</dbReference>
<dbReference type="eggNOG" id="COG0640">
    <property type="taxonomic scope" value="Bacteria"/>
</dbReference>
<gene>
    <name evidence="5" type="ordered locus">Sros_5360</name>
</gene>
<dbReference type="Gene3D" id="1.10.10.10">
    <property type="entry name" value="Winged helix-like DNA-binding domain superfamily/Winged helix DNA-binding domain"/>
    <property type="match status" value="1"/>
</dbReference>
<dbReference type="Proteomes" id="UP000002029">
    <property type="component" value="Chromosome"/>
</dbReference>
<dbReference type="InterPro" id="IPR036390">
    <property type="entry name" value="WH_DNA-bd_sf"/>
</dbReference>
<dbReference type="HOGENOM" id="CLU_063235_1_0_11"/>
<dbReference type="SMART" id="SM00418">
    <property type="entry name" value="HTH_ARSR"/>
    <property type="match status" value="1"/>
</dbReference>
<keyword evidence="3" id="KW-0804">Transcription</keyword>
<dbReference type="KEGG" id="sro:Sros_5360"/>
<keyword evidence="2" id="KW-0238">DNA-binding</keyword>
<sequence length="337" mass="36659">MTGGTLRIVFTAEDLARVRIASRADPMWEMVMSLCRLQEHGGGAAVTGWRRRVRGDLATAGLLPQVREVLLPLVPKGAYFPDFLTPIEAQTGLRAGTEALADTPRARVREELNVLRAHAGLPASLEDLARGDPRSIRRLSRLVDGYCRTAFASHRQMMEAALSHERGGLVRHLADDGVDTMLARLAPVLRWRSPVLEAAYPVGNREIRLHGRGLTLIPSYFCQITPVVLVDQRLPPVLVYPAPRRSHPAPGRDDPLAGLLGATRAAILRTIAADQGCSTSELARRIGVSVSNASKHAQVLHHAGLITSTRHANLVLHQLSDLGAGLLRHYRARCPAG</sequence>